<dbReference type="PROSITE" id="PS51257">
    <property type="entry name" value="PROKAR_LIPOPROTEIN"/>
    <property type="match status" value="1"/>
</dbReference>
<name>A0A8T0C3S6_9GAMM</name>
<evidence type="ECO:0000313" key="1">
    <source>
        <dbReference type="EMBL" id="KAF7785290.1"/>
    </source>
</evidence>
<dbReference type="EMBL" id="AHCD03000039">
    <property type="protein sequence ID" value="KAF7785290.1"/>
    <property type="molecule type" value="Genomic_DNA"/>
</dbReference>
<dbReference type="AlphaFoldDB" id="A0A8T0C3S6"/>
<sequence length="38" mass="4259">MRISCRFALFIVLTYLLYGCAVDFIGVERESDGFPAAN</sequence>
<protein>
    <submittedName>
        <fullName evidence="1">Uncharacterized protein</fullName>
    </submittedName>
</protein>
<dbReference type="Proteomes" id="UP000016480">
    <property type="component" value="Unassembled WGS sequence"/>
</dbReference>
<comment type="caution">
    <text evidence="1">The sequence shown here is derived from an EMBL/GenBank/DDBJ whole genome shotgun (WGS) entry which is preliminary data.</text>
</comment>
<proteinExistence type="predicted"/>
<organism evidence="1 2">
    <name type="scientific">Pseudoalteromonas rubra</name>
    <dbReference type="NCBI Taxonomy" id="43658"/>
    <lineage>
        <taxon>Bacteria</taxon>
        <taxon>Pseudomonadati</taxon>
        <taxon>Pseudomonadota</taxon>
        <taxon>Gammaproteobacteria</taxon>
        <taxon>Alteromonadales</taxon>
        <taxon>Pseudoalteromonadaceae</taxon>
        <taxon>Pseudoalteromonas</taxon>
    </lineage>
</organism>
<evidence type="ECO:0000313" key="2">
    <source>
        <dbReference type="Proteomes" id="UP000016480"/>
    </source>
</evidence>
<gene>
    <name evidence="1" type="ORF">PRUB_a5074</name>
</gene>
<accession>A0A8T0C3S6</accession>
<reference evidence="1 2" key="1">
    <citation type="journal article" date="2012" name="J. Bacteriol.">
        <title>Genome sequence of the cycloprodigiosin-producing bacterial strain Pseudoalteromonas rubra ATCC 29570(T).</title>
        <authorList>
            <person name="Xie B.B."/>
            <person name="Shu Y.L."/>
            <person name="Qin Q.L."/>
            <person name="Rong J.C."/>
            <person name="Zhang X.Y."/>
            <person name="Chen X.L."/>
            <person name="Zhou B.C."/>
            <person name="Zhang Y.Z."/>
        </authorList>
    </citation>
    <scope>NUCLEOTIDE SEQUENCE [LARGE SCALE GENOMIC DNA]</scope>
    <source>
        <strain evidence="1 2">DSM 6842</strain>
    </source>
</reference>